<dbReference type="PROSITE" id="PS00074">
    <property type="entry name" value="GLFV_DEHYDROGENASE"/>
    <property type="match status" value="1"/>
</dbReference>
<dbReference type="InterPro" id="IPR006097">
    <property type="entry name" value="Glu/Leu/Phe/Val/Trp_DH_dimer"/>
</dbReference>
<keyword evidence="8" id="KW-1185">Reference proteome</keyword>
<evidence type="ECO:0000313" key="8">
    <source>
        <dbReference type="Proteomes" id="UP000473278"/>
    </source>
</evidence>
<dbReference type="PIRSF" id="PIRSF000188">
    <property type="entry name" value="Phe_leu_dh"/>
    <property type="match status" value="1"/>
</dbReference>
<evidence type="ECO:0000256" key="2">
    <source>
        <dbReference type="ARBA" id="ARBA00023002"/>
    </source>
</evidence>
<dbReference type="InterPro" id="IPR046346">
    <property type="entry name" value="Aminoacid_DH-like_N_sf"/>
</dbReference>
<feature type="domain" description="Glutamate/phenylalanine/leucine/valine/L-tryptophan dehydrogenase C-terminal" evidence="6">
    <location>
        <begin position="161"/>
        <end position="369"/>
    </location>
</feature>
<dbReference type="CDD" id="cd01075">
    <property type="entry name" value="NAD_bind_Leu_Phe_Val_DH"/>
    <property type="match status" value="1"/>
</dbReference>
<dbReference type="Gene3D" id="3.40.50.10860">
    <property type="entry name" value="Leucine Dehydrogenase, chain A, domain 1"/>
    <property type="match status" value="1"/>
</dbReference>
<dbReference type="SMART" id="SM00839">
    <property type="entry name" value="ELFV_dehydrog"/>
    <property type="match status" value="1"/>
</dbReference>
<evidence type="ECO:0000256" key="5">
    <source>
        <dbReference type="RuleBase" id="RU004417"/>
    </source>
</evidence>
<evidence type="ECO:0000256" key="3">
    <source>
        <dbReference type="ARBA" id="ARBA00023027"/>
    </source>
</evidence>
<evidence type="ECO:0000256" key="4">
    <source>
        <dbReference type="PIRSR" id="PIRSR000188-1"/>
    </source>
</evidence>
<keyword evidence="3" id="KW-0520">NAD</keyword>
<evidence type="ECO:0000256" key="1">
    <source>
        <dbReference type="ARBA" id="ARBA00006382"/>
    </source>
</evidence>
<dbReference type="GO" id="GO:0016639">
    <property type="term" value="F:oxidoreductase activity, acting on the CH-NH2 group of donors, NAD or NADP as acceptor"/>
    <property type="evidence" value="ECO:0007669"/>
    <property type="project" value="InterPro"/>
</dbReference>
<proteinExistence type="inferred from homology"/>
<comment type="similarity">
    <text evidence="1 5">Belongs to the Glu/Leu/Phe/Val dehydrogenases family.</text>
</comment>
<dbReference type="PANTHER" id="PTHR42722">
    <property type="entry name" value="LEUCINE DEHYDROGENASE"/>
    <property type="match status" value="1"/>
</dbReference>
<evidence type="ECO:0000259" key="6">
    <source>
        <dbReference type="SMART" id="SM00839"/>
    </source>
</evidence>
<dbReference type="AlphaFoldDB" id="A0A6M1SX86"/>
<name>A0A6M1SX86_9BACT</name>
<dbReference type="FunFam" id="3.40.50.10860:FF:000010">
    <property type="entry name" value="Leucine dehydrogenase"/>
    <property type="match status" value="1"/>
</dbReference>
<gene>
    <name evidence="7" type="ORF">G3570_13465</name>
</gene>
<dbReference type="InterPro" id="IPR016211">
    <property type="entry name" value="Glu/Phe/Leu/Val/Trp_DH_bac/arc"/>
</dbReference>
<dbReference type="InterPro" id="IPR036291">
    <property type="entry name" value="NAD(P)-bd_dom_sf"/>
</dbReference>
<dbReference type="Proteomes" id="UP000473278">
    <property type="component" value="Unassembled WGS sequence"/>
</dbReference>
<dbReference type="Pfam" id="PF00208">
    <property type="entry name" value="ELFV_dehydrog"/>
    <property type="match status" value="2"/>
</dbReference>
<dbReference type="InterPro" id="IPR033524">
    <property type="entry name" value="Glu/Leu/Phe/Val_DH_AS"/>
</dbReference>
<accession>A0A6M1SX86</accession>
<keyword evidence="2 5" id="KW-0560">Oxidoreductase</keyword>
<dbReference type="InterPro" id="IPR006096">
    <property type="entry name" value="Glu/Leu/Phe/Val/Trp_DH_C"/>
</dbReference>
<dbReference type="SUPFAM" id="SSF51735">
    <property type="entry name" value="NAD(P)-binding Rossmann-fold domains"/>
    <property type="match status" value="1"/>
</dbReference>
<comment type="caution">
    <text evidence="7">The sequence shown here is derived from an EMBL/GenBank/DDBJ whole genome shotgun (WGS) entry which is preliminary data.</text>
</comment>
<dbReference type="Pfam" id="PF02812">
    <property type="entry name" value="ELFV_dehydrog_N"/>
    <property type="match status" value="1"/>
</dbReference>
<dbReference type="PRINTS" id="PR00082">
    <property type="entry name" value="GLFDHDRGNASE"/>
</dbReference>
<dbReference type="SUPFAM" id="SSF53223">
    <property type="entry name" value="Aminoacid dehydrogenase-like, N-terminal domain"/>
    <property type="match status" value="1"/>
</dbReference>
<evidence type="ECO:0000313" key="7">
    <source>
        <dbReference type="EMBL" id="NGP77650.1"/>
    </source>
</evidence>
<dbReference type="EMBL" id="JAALLT010000004">
    <property type="protein sequence ID" value="NGP77650.1"/>
    <property type="molecule type" value="Genomic_DNA"/>
</dbReference>
<reference evidence="7 8" key="1">
    <citation type="submission" date="2020-02" db="EMBL/GenBank/DDBJ databases">
        <title>Balneolaceae bacterium YR4-1, complete genome.</title>
        <authorList>
            <person name="Li Y."/>
            <person name="Wu S."/>
        </authorList>
    </citation>
    <scope>NUCLEOTIDE SEQUENCE [LARGE SCALE GENOMIC DNA]</scope>
    <source>
        <strain evidence="7 8">YR4-1</strain>
    </source>
</reference>
<feature type="active site" description="Proton donor/acceptor" evidence="4">
    <location>
        <position position="97"/>
    </location>
</feature>
<sequence length="389" mass="42551">MQSTTVDKSTAKKKDSDFKLFSQLQTYEHEQIVICSEPSVGLKAIIAIHNTTLGPALGGTRMWPYNNEEEAIRDVLRLSRGMTYKAAISGLNLGGGKAVIIGDPRTDKTEELFRAFGRFVDSLGGRYITAEDVGIDVQDMEWVNSETKYVTGIPKSLGGSGDPSPVTAYGVYMGIKACCKKAYDNDSVNGRKIAVQGAGHVSSYLCKLLAEEGAELYISDIYEDKVEELADEVNATVVDPDSIYGLDVDIFSPCALGGIVNDDTIDHFNCDIIAGGANNVLDREDKHGQELMDRGIIYAPDYVINAGGLINVASELEGYNPERAHQKASKIYDTILDILNYSEENDTPTFVSSNILAEKRINNVGRIHRIYSSKSEFSGHVGEMYRGKQ</sequence>
<dbReference type="InterPro" id="IPR006095">
    <property type="entry name" value="Glu/Leu/Phe/Val/Trp_DH"/>
</dbReference>
<protein>
    <submittedName>
        <fullName evidence="7">Glu/Leu/Phe/Val dehydrogenase</fullName>
    </submittedName>
</protein>
<dbReference type="Gene3D" id="3.40.50.720">
    <property type="entry name" value="NAD(P)-binding Rossmann-like Domain"/>
    <property type="match status" value="1"/>
</dbReference>
<dbReference type="GO" id="GO:0006520">
    <property type="term" value="P:amino acid metabolic process"/>
    <property type="evidence" value="ECO:0007669"/>
    <property type="project" value="InterPro"/>
</dbReference>
<organism evidence="7 8">
    <name type="scientific">Halalkalibaculum roseum</name>
    <dbReference type="NCBI Taxonomy" id="2709311"/>
    <lineage>
        <taxon>Bacteria</taxon>
        <taxon>Pseudomonadati</taxon>
        <taxon>Balneolota</taxon>
        <taxon>Balneolia</taxon>
        <taxon>Balneolales</taxon>
        <taxon>Balneolaceae</taxon>
        <taxon>Halalkalibaculum</taxon>
    </lineage>
</organism>
<dbReference type="RefSeq" id="WP_165143236.1">
    <property type="nucleotide sequence ID" value="NZ_JAALLT010000004.1"/>
</dbReference>
<dbReference type="PANTHER" id="PTHR42722:SF1">
    <property type="entry name" value="VALINE DEHYDROGENASE"/>
    <property type="match status" value="1"/>
</dbReference>